<evidence type="ECO:0000313" key="3">
    <source>
        <dbReference type="RefSeq" id="XP_026544096.1"/>
    </source>
</evidence>
<dbReference type="PANTHER" id="PTHR23232:SF162">
    <property type="entry name" value="ZINC FINGER PROTEIN 662"/>
    <property type="match status" value="1"/>
</dbReference>
<dbReference type="InterPro" id="IPR050169">
    <property type="entry name" value="Krueppel_C2H2_ZnF"/>
</dbReference>
<evidence type="ECO:0000259" key="1">
    <source>
        <dbReference type="PROSITE" id="PS50805"/>
    </source>
</evidence>
<protein>
    <submittedName>
        <fullName evidence="3">Zinc finger protein 557-like</fullName>
    </submittedName>
</protein>
<feature type="domain" description="KRAB" evidence="1">
    <location>
        <begin position="62"/>
        <end position="138"/>
    </location>
</feature>
<dbReference type="SMART" id="SM00349">
    <property type="entry name" value="KRAB"/>
    <property type="match status" value="1"/>
</dbReference>
<dbReference type="AlphaFoldDB" id="A0A6J1VM20"/>
<dbReference type="InterPro" id="IPR001909">
    <property type="entry name" value="KRAB"/>
</dbReference>
<reference evidence="3" key="1">
    <citation type="submission" date="2025-08" db="UniProtKB">
        <authorList>
            <consortium name="RefSeq"/>
        </authorList>
    </citation>
    <scope>IDENTIFICATION</scope>
</reference>
<dbReference type="PANTHER" id="PTHR23232">
    <property type="entry name" value="KRAB DOMAIN C2H2 ZINC FINGER"/>
    <property type="match status" value="1"/>
</dbReference>
<dbReference type="Pfam" id="PF01352">
    <property type="entry name" value="KRAB"/>
    <property type="match status" value="1"/>
</dbReference>
<dbReference type="InterPro" id="IPR036051">
    <property type="entry name" value="KRAB_dom_sf"/>
</dbReference>
<dbReference type="Proteomes" id="UP000504612">
    <property type="component" value="Unplaced"/>
</dbReference>
<proteinExistence type="predicted"/>
<evidence type="ECO:0000313" key="2">
    <source>
        <dbReference type="Proteomes" id="UP000504612"/>
    </source>
</evidence>
<dbReference type="CDD" id="cd07765">
    <property type="entry name" value="KRAB_A-box"/>
    <property type="match status" value="1"/>
</dbReference>
<sequence>MKMDTVPPEGGENLSGFPMEQVLGFSKEDPTQVLLPGNSELWMETAETSPLSGGATTSQGSVTFEEVAVYFTEEEWALLDPSQRALHKEVMLENSRNVAALAYGQAHENNQEPSLVLFQGIQSEKGMVGNPGAAPKSRNIVNVKNMGKISILAPLLFYITHHTSERHHTHL</sequence>
<accession>A0A6J1VM20</accession>
<gene>
    <name evidence="3" type="primary">LOC113425995</name>
</gene>
<dbReference type="GO" id="GO:0006355">
    <property type="term" value="P:regulation of DNA-templated transcription"/>
    <property type="evidence" value="ECO:0007669"/>
    <property type="project" value="InterPro"/>
</dbReference>
<dbReference type="KEGG" id="nss:113425995"/>
<dbReference type="Gene3D" id="6.10.140.140">
    <property type="match status" value="1"/>
</dbReference>
<name>A0A6J1VM20_9SAUR</name>
<keyword evidence="2" id="KW-1185">Reference proteome</keyword>
<organism evidence="2 3">
    <name type="scientific">Notechis scutatus</name>
    <name type="common">mainland tiger snake</name>
    <dbReference type="NCBI Taxonomy" id="8663"/>
    <lineage>
        <taxon>Eukaryota</taxon>
        <taxon>Metazoa</taxon>
        <taxon>Chordata</taxon>
        <taxon>Craniata</taxon>
        <taxon>Vertebrata</taxon>
        <taxon>Euteleostomi</taxon>
        <taxon>Lepidosauria</taxon>
        <taxon>Squamata</taxon>
        <taxon>Bifurcata</taxon>
        <taxon>Unidentata</taxon>
        <taxon>Episquamata</taxon>
        <taxon>Toxicofera</taxon>
        <taxon>Serpentes</taxon>
        <taxon>Colubroidea</taxon>
        <taxon>Elapidae</taxon>
        <taxon>Hydrophiinae</taxon>
        <taxon>Notechis</taxon>
    </lineage>
</organism>
<dbReference type="GeneID" id="113425995"/>
<dbReference type="PROSITE" id="PS50805">
    <property type="entry name" value="KRAB"/>
    <property type="match status" value="1"/>
</dbReference>
<dbReference type="RefSeq" id="XP_026544096.1">
    <property type="nucleotide sequence ID" value="XM_026688311.1"/>
</dbReference>
<dbReference type="SUPFAM" id="SSF109640">
    <property type="entry name" value="KRAB domain (Kruppel-associated box)"/>
    <property type="match status" value="1"/>
</dbReference>